<dbReference type="GO" id="GO:0043952">
    <property type="term" value="P:protein transport by the Sec complex"/>
    <property type="evidence" value="ECO:0007669"/>
    <property type="project" value="TreeGrafter"/>
</dbReference>
<dbReference type="OrthoDB" id="9805579at2"/>
<evidence type="ECO:0000313" key="20">
    <source>
        <dbReference type="EMBL" id="CRF33708.1"/>
    </source>
</evidence>
<evidence type="ECO:0000256" key="17">
    <source>
        <dbReference type="RuleBase" id="RU003874"/>
    </source>
</evidence>
<dbReference type="FunFam" id="3.40.50.300:FF:000246">
    <property type="entry name" value="Preprotein translocase subunit SecA"/>
    <property type="match status" value="1"/>
</dbReference>
<dbReference type="HAMAP" id="MF_01382">
    <property type="entry name" value="SecA"/>
    <property type="match status" value="1"/>
</dbReference>
<dbReference type="GO" id="GO:0005524">
    <property type="term" value="F:ATP binding"/>
    <property type="evidence" value="ECO:0007669"/>
    <property type="project" value="UniProtKB-UniRule"/>
</dbReference>
<evidence type="ECO:0000259" key="18">
    <source>
        <dbReference type="PROSITE" id="PS51192"/>
    </source>
</evidence>
<evidence type="ECO:0000256" key="14">
    <source>
        <dbReference type="ARBA" id="ARBA00023010"/>
    </source>
</evidence>
<dbReference type="GO" id="GO:0017038">
    <property type="term" value="P:protein import"/>
    <property type="evidence" value="ECO:0007669"/>
    <property type="project" value="InterPro"/>
</dbReference>
<dbReference type="CDD" id="cd18803">
    <property type="entry name" value="SF2_C_secA"/>
    <property type="match status" value="1"/>
</dbReference>
<dbReference type="AlphaFoldDB" id="A0A0G4K7I3"/>
<feature type="domain" description="SecA family profile" evidence="19">
    <location>
        <begin position="5"/>
        <end position="697"/>
    </location>
</feature>
<dbReference type="Gene3D" id="1.10.3060.10">
    <property type="entry name" value="Helical scaffold and wing domains of SecA"/>
    <property type="match status" value="1"/>
</dbReference>
<dbReference type="Pfam" id="PF02810">
    <property type="entry name" value="SEC-C"/>
    <property type="match status" value="1"/>
</dbReference>
<dbReference type="PANTHER" id="PTHR30612:SF0">
    <property type="entry name" value="CHLOROPLAST PROTEIN-TRANSPORTING ATPASE"/>
    <property type="match status" value="1"/>
</dbReference>
<dbReference type="InterPro" id="IPR004027">
    <property type="entry name" value="SEC_C_motif"/>
</dbReference>
<dbReference type="NCBIfam" id="TIGR00963">
    <property type="entry name" value="secA"/>
    <property type="match status" value="1"/>
</dbReference>
<evidence type="ECO:0000259" key="19">
    <source>
        <dbReference type="PROSITE" id="PS51196"/>
    </source>
</evidence>
<dbReference type="GO" id="GO:0005829">
    <property type="term" value="C:cytosol"/>
    <property type="evidence" value="ECO:0007669"/>
    <property type="project" value="TreeGrafter"/>
</dbReference>
<evidence type="ECO:0000256" key="2">
    <source>
        <dbReference type="ARBA" id="ARBA00004170"/>
    </source>
</evidence>
<dbReference type="EMBL" id="CVLB01000001">
    <property type="protein sequence ID" value="CRF33708.1"/>
    <property type="molecule type" value="Genomic_DNA"/>
</dbReference>
<dbReference type="SUPFAM" id="SSF81886">
    <property type="entry name" value="Helical scaffold and wing domains of SecA"/>
    <property type="match status" value="1"/>
</dbReference>
<evidence type="ECO:0000313" key="21">
    <source>
        <dbReference type="Proteomes" id="UP000043763"/>
    </source>
</evidence>
<dbReference type="InterPro" id="IPR014018">
    <property type="entry name" value="SecA_motor_DEAD"/>
</dbReference>
<keyword evidence="13 16" id="KW-1278">Translocase</keyword>
<dbReference type="EC" id="7.4.2.8" evidence="16"/>
<evidence type="ECO:0000256" key="10">
    <source>
        <dbReference type="ARBA" id="ARBA00022833"/>
    </source>
</evidence>
<dbReference type="InterPro" id="IPR011116">
    <property type="entry name" value="SecA_Wing/Scaffold"/>
</dbReference>
<dbReference type="InterPro" id="IPR000185">
    <property type="entry name" value="SecA"/>
</dbReference>
<evidence type="ECO:0000256" key="6">
    <source>
        <dbReference type="ARBA" id="ARBA00022490"/>
    </source>
</evidence>
<dbReference type="GO" id="GO:0005886">
    <property type="term" value="C:plasma membrane"/>
    <property type="evidence" value="ECO:0007669"/>
    <property type="project" value="UniProtKB-SubCell"/>
</dbReference>
<dbReference type="InterPro" id="IPR011130">
    <property type="entry name" value="SecA_preprotein_X-link_dom"/>
</dbReference>
<keyword evidence="21" id="KW-1185">Reference proteome</keyword>
<dbReference type="CDD" id="cd17928">
    <property type="entry name" value="DEXDc_SecA"/>
    <property type="match status" value="1"/>
</dbReference>
<evidence type="ECO:0000256" key="15">
    <source>
        <dbReference type="ARBA" id="ARBA00023136"/>
    </source>
</evidence>
<evidence type="ECO:0000256" key="3">
    <source>
        <dbReference type="ARBA" id="ARBA00007650"/>
    </source>
</evidence>
<comment type="function">
    <text evidence="16">Part of the Sec protein translocase complex. Interacts with the SecYEG preprotein conducting channel. Has a central role in coupling the hydrolysis of ATP to the transfer of proteins into and across the cell membrane, serving as an ATP-driven molecular motor driving the stepwise translocation of polypeptide chains across the membrane.</text>
</comment>
<feature type="binding site" evidence="16">
    <location>
        <position position="109"/>
    </location>
    <ligand>
        <name>ATP</name>
        <dbReference type="ChEBI" id="CHEBI:30616"/>
    </ligand>
</feature>
<name>A0A0G4K7I3_9SPIR</name>
<evidence type="ECO:0000256" key="7">
    <source>
        <dbReference type="ARBA" id="ARBA00022519"/>
    </source>
</evidence>
<comment type="catalytic activity">
    <reaction evidence="16">
        <text>ATP + H2O + cellular proteinSide 1 = ADP + phosphate + cellular proteinSide 2.</text>
        <dbReference type="EC" id="7.4.2.8"/>
    </reaction>
</comment>
<feature type="binding site" evidence="16">
    <location>
        <position position="529"/>
    </location>
    <ligand>
        <name>ATP</name>
        <dbReference type="ChEBI" id="CHEBI:30616"/>
    </ligand>
</feature>
<dbReference type="InterPro" id="IPR036670">
    <property type="entry name" value="SecA_X-link_sf"/>
</dbReference>
<keyword evidence="5 16" id="KW-1003">Cell membrane</keyword>
<dbReference type="Gene3D" id="3.10.450.50">
    <property type="match status" value="1"/>
</dbReference>
<evidence type="ECO:0000256" key="11">
    <source>
        <dbReference type="ARBA" id="ARBA00022840"/>
    </source>
</evidence>
<keyword evidence="7" id="KW-0997">Cell inner membrane</keyword>
<comment type="subcellular location">
    <subcellularLocation>
        <location evidence="16">Cell membrane</location>
        <topology evidence="16">Peripheral membrane protein</topology>
        <orientation evidence="16">Cytoplasmic side</orientation>
    </subcellularLocation>
    <subcellularLocation>
        <location evidence="16">Cytoplasm</location>
    </subcellularLocation>
    <subcellularLocation>
        <location evidence="2">Membrane</location>
        <topology evidence="2">Peripheral membrane protein</topology>
    </subcellularLocation>
    <text evidence="16">Distribution is 50-50.</text>
</comment>
<evidence type="ECO:0000256" key="1">
    <source>
        <dbReference type="ARBA" id="ARBA00001947"/>
    </source>
</evidence>
<dbReference type="Pfam" id="PF21090">
    <property type="entry name" value="P-loop_SecA"/>
    <property type="match status" value="1"/>
</dbReference>
<comment type="similarity">
    <text evidence="3 16 17">Belongs to the SecA family.</text>
</comment>
<evidence type="ECO:0000256" key="13">
    <source>
        <dbReference type="ARBA" id="ARBA00022967"/>
    </source>
</evidence>
<dbReference type="RefSeq" id="WP_048594823.1">
    <property type="nucleotide sequence ID" value="NZ_CVLB01000001.1"/>
</dbReference>
<dbReference type="FunFam" id="3.90.1440.10:FF:000002">
    <property type="entry name" value="Protein translocase subunit SecA"/>
    <property type="match status" value="1"/>
</dbReference>
<keyword evidence="9 16" id="KW-0547">Nucleotide-binding</keyword>
<dbReference type="Pfam" id="PF01043">
    <property type="entry name" value="SecA_PP_bind"/>
    <property type="match status" value="1"/>
</dbReference>
<proteinExistence type="inferred from homology"/>
<dbReference type="Gene3D" id="3.90.1440.10">
    <property type="entry name" value="SecA, preprotein cross-linking domain"/>
    <property type="match status" value="1"/>
</dbReference>
<keyword evidence="12 16" id="KW-0653">Protein transport</keyword>
<evidence type="ECO:0000256" key="5">
    <source>
        <dbReference type="ARBA" id="ARBA00022475"/>
    </source>
</evidence>
<dbReference type="SUPFAM" id="SSF81767">
    <property type="entry name" value="Pre-protein crosslinking domain of SecA"/>
    <property type="match status" value="1"/>
</dbReference>
<dbReference type="GO" id="GO:0046872">
    <property type="term" value="F:metal ion binding"/>
    <property type="evidence" value="ECO:0007669"/>
    <property type="project" value="UniProtKB-KW"/>
</dbReference>
<comment type="cofactor">
    <cofactor evidence="1">
        <name>Zn(2+)</name>
        <dbReference type="ChEBI" id="CHEBI:29105"/>
    </cofactor>
</comment>
<evidence type="ECO:0000256" key="4">
    <source>
        <dbReference type="ARBA" id="ARBA00022448"/>
    </source>
</evidence>
<comment type="subunit">
    <text evidence="16">Monomer and homodimer. Part of the essential Sec protein translocation apparatus which comprises SecA, SecYEG and auxiliary proteins SecDF. Other proteins may also be involved.</text>
</comment>
<keyword evidence="11 16" id="KW-0067">ATP-binding</keyword>
<dbReference type="PANTHER" id="PTHR30612">
    <property type="entry name" value="SECA INNER MEMBRANE COMPONENT OF SEC PROTEIN SECRETION SYSTEM"/>
    <property type="match status" value="1"/>
</dbReference>
<dbReference type="InterPro" id="IPR014001">
    <property type="entry name" value="Helicase_ATP-bd"/>
</dbReference>
<dbReference type="PROSITE" id="PS51196">
    <property type="entry name" value="SECA_MOTOR_DEAD"/>
    <property type="match status" value="1"/>
</dbReference>
<dbReference type="InterPro" id="IPR011115">
    <property type="entry name" value="SecA_DEAD"/>
</dbReference>
<sequence>MGAMDLVFKLIFGSKEQNDAKILKPIAEKTLTFEEEIKKLSNEELTNKTKEFRERVEKYIGCKTEELDLSKEENKKKLQNILDDILPEAFAVVREASIRTTGMRHFDVQVMGGAVLHQGRIAEMKTGEGKTLVATLAVYLNALTGLGVHVVTVNDYLAKRDAEWMTPIYSMLGISVGILDNTRPHSPERRAVYNCDVVYGTNNEFGFDYLRDNMVTRKEDKVQRKFYFAIVDEVDSILIDEARTPLIISGPAEKNIKMYYEIDRIIPMLKQAEVDERMREVAGTGDYVLDEKDKNVYLTEEGVHKVEKLLNVENLYGAQSSTIVHHVNQALKAHKVFKKDVDYMVTDGEVLIVDEFTGRVLEGRRYSDGLHQAIEAKEKVAIQNESQTYATITFQNYFRMYPKLSGMTGTAETEAEEFYKIYKLDVAVIPTNKPIARQDLSDRIYRTRKAKFEALAKYIKELQDAGKPALVGTVSVEMNEELSKVFKRHKINHEVLNAKNHSREAAIIAQAGEPGAVTLATNMAGRGTDIVLGGNPVAKGVAEIEQILVLMRDKAFKERDPYKKEELTKKVKSIDLYKEAFVRSVISGKIEEAKELAQKNNADEMIEKIDRIIQINEKAKTDKERVLAAGGLHVIGSERHEARRIDNQLRGRSGRQGDPGLSVFFLSLEDDLMRLFGGERVSKMMLAMGMGEEEELGHKWLNKSIENAQRKVEGRNFDIRKHLLEYDDVMNQQRMAVYGERDYILYSDDISPRVEEIISEVTEETIQDISDNKKHVDPLEVTKWLNSYLIGIDEDAANKAVEGGVDNAVKNLTNLLLEAYRKKASEIDEKIFREVEKNIFLSIIDNRWKDHLFAMDSLREGIGLRGYAEKNPLTEYKLEGYKMFVATMNVIHNELVNLIMRVRIIPNSFDSMERESAFDGGVEEKSSASAMNGGNAQAIQSKVKTAQANVKMTQKIGRNDPCPCGSGKKYKHCHGKDNPQ</sequence>
<dbReference type="InterPro" id="IPR027417">
    <property type="entry name" value="P-loop_NTPase"/>
</dbReference>
<gene>
    <name evidence="16 20" type="primary">secA</name>
    <name evidence="20" type="ORF">BRSU_1614</name>
</gene>
<dbReference type="GO" id="GO:0031522">
    <property type="term" value="C:cell envelope Sec protein transport complex"/>
    <property type="evidence" value="ECO:0007669"/>
    <property type="project" value="TreeGrafter"/>
</dbReference>
<accession>A0A0G4K7I3</accession>
<dbReference type="SMART" id="SM00957">
    <property type="entry name" value="SecA_DEAD"/>
    <property type="match status" value="1"/>
</dbReference>
<dbReference type="PRINTS" id="PR00906">
    <property type="entry name" value="SECA"/>
</dbReference>
<keyword evidence="14 16" id="KW-0811">Translocation</keyword>
<evidence type="ECO:0000256" key="16">
    <source>
        <dbReference type="HAMAP-Rule" id="MF_01382"/>
    </source>
</evidence>
<feature type="domain" description="Helicase ATP-binding" evidence="18">
    <location>
        <begin position="111"/>
        <end position="270"/>
    </location>
</feature>
<protein>
    <recommendedName>
        <fullName evidence="16 17">Protein translocase subunit SecA</fullName>
        <ecNumber evidence="16">7.4.2.8</ecNumber>
    </recommendedName>
</protein>
<keyword evidence="10" id="KW-0862">Zinc</keyword>
<dbReference type="Proteomes" id="UP000043763">
    <property type="component" value="Unassembled WGS sequence"/>
</dbReference>
<keyword evidence="8" id="KW-0479">Metal-binding</keyword>
<dbReference type="InterPro" id="IPR036266">
    <property type="entry name" value="SecA_Wing/Scaffold_sf"/>
</dbReference>
<dbReference type="GO" id="GO:0008564">
    <property type="term" value="F:protein-exporting ATPase activity"/>
    <property type="evidence" value="ECO:0007669"/>
    <property type="project" value="UniProtKB-EC"/>
</dbReference>
<dbReference type="SUPFAM" id="SSF52540">
    <property type="entry name" value="P-loop containing nucleoside triphosphate hydrolases"/>
    <property type="match status" value="2"/>
</dbReference>
<keyword evidence="4 16" id="KW-0813">Transport</keyword>
<dbReference type="GO" id="GO:0065002">
    <property type="term" value="P:intracellular protein transmembrane transport"/>
    <property type="evidence" value="ECO:0007669"/>
    <property type="project" value="UniProtKB-UniRule"/>
</dbReference>
<keyword evidence="6 16" id="KW-0963">Cytoplasm</keyword>
<dbReference type="SMART" id="SM00958">
    <property type="entry name" value="SecA_PP_bind"/>
    <property type="match status" value="1"/>
</dbReference>
<keyword evidence="15 16" id="KW-0472">Membrane</keyword>
<evidence type="ECO:0000256" key="9">
    <source>
        <dbReference type="ARBA" id="ARBA00022741"/>
    </source>
</evidence>
<dbReference type="Pfam" id="PF07517">
    <property type="entry name" value="SecA_DEAD"/>
    <property type="match status" value="1"/>
</dbReference>
<dbReference type="Pfam" id="PF07516">
    <property type="entry name" value="SecA_SW"/>
    <property type="match status" value="1"/>
</dbReference>
<dbReference type="PROSITE" id="PS51192">
    <property type="entry name" value="HELICASE_ATP_BIND_1"/>
    <property type="match status" value="1"/>
</dbReference>
<reference evidence="21" key="1">
    <citation type="submission" date="2015-04" db="EMBL/GenBank/DDBJ databases">
        <authorList>
            <person name="Mushtaq Mamoona"/>
        </authorList>
    </citation>
    <scope>NUCLEOTIDE SEQUENCE [LARGE SCALE GENOMIC DNA]</scope>
    <source>
        <strain evidence="21">AN4859/03</strain>
    </source>
</reference>
<feature type="binding site" evidence="16">
    <location>
        <begin position="127"/>
        <end position="131"/>
    </location>
    <ligand>
        <name>ATP</name>
        <dbReference type="ChEBI" id="CHEBI:30616"/>
    </ligand>
</feature>
<evidence type="ECO:0000256" key="12">
    <source>
        <dbReference type="ARBA" id="ARBA00022927"/>
    </source>
</evidence>
<evidence type="ECO:0000256" key="8">
    <source>
        <dbReference type="ARBA" id="ARBA00022723"/>
    </source>
</evidence>
<dbReference type="Gene3D" id="3.40.50.300">
    <property type="entry name" value="P-loop containing nucleotide triphosphate hydrolases"/>
    <property type="match status" value="2"/>
</dbReference>
<organism evidence="20 21">
    <name type="scientific">Brachyspira suanatina</name>
    <dbReference type="NCBI Taxonomy" id="381802"/>
    <lineage>
        <taxon>Bacteria</taxon>
        <taxon>Pseudomonadati</taxon>
        <taxon>Spirochaetota</taxon>
        <taxon>Spirochaetia</taxon>
        <taxon>Brachyspirales</taxon>
        <taxon>Brachyspiraceae</taxon>
        <taxon>Brachyspira</taxon>
    </lineage>
</organism>
<dbReference type="InterPro" id="IPR044722">
    <property type="entry name" value="SecA_SF2_C"/>
</dbReference>
<dbReference type="GO" id="GO:0006605">
    <property type="term" value="P:protein targeting"/>
    <property type="evidence" value="ECO:0007669"/>
    <property type="project" value="UniProtKB-UniRule"/>
</dbReference>
<dbReference type="NCBIfam" id="NF009538">
    <property type="entry name" value="PRK12904.1"/>
    <property type="match status" value="1"/>
</dbReference>